<dbReference type="EMBL" id="KB932211">
    <property type="protein sequence ID" value="KCV68036.1"/>
    <property type="molecule type" value="Genomic_DNA"/>
</dbReference>
<evidence type="ECO:0000313" key="2">
    <source>
        <dbReference type="Proteomes" id="UP000030693"/>
    </source>
</evidence>
<keyword evidence="2" id="KW-1185">Reference proteome</keyword>
<dbReference type="GeneID" id="20530229"/>
<sequence>MCAAAGGSPPSPEHEPLPVPAVWPFPPPEYRMQHWWPGIQAIERSTEGSFGILIVDFRDSGPAAQLAGPQRVALRTSSSIRAEFMAARLASCLALVYPQWELLTRESDVFGACEWATLATYCLRFSARSVGYSAEEVRTGGGAAHPGGRCLPPR</sequence>
<organism evidence="1">
    <name type="scientific">Fonticula alba</name>
    <name type="common">Slime mold</name>
    <dbReference type="NCBI Taxonomy" id="691883"/>
    <lineage>
        <taxon>Eukaryota</taxon>
        <taxon>Rotosphaerida</taxon>
        <taxon>Fonticulaceae</taxon>
        <taxon>Fonticula</taxon>
    </lineage>
</organism>
<accession>A0A058Z1P6</accession>
<protein>
    <submittedName>
        <fullName evidence="1">Uncharacterized protein</fullName>
    </submittedName>
</protein>
<reference evidence="1" key="1">
    <citation type="submission" date="2013-04" db="EMBL/GenBank/DDBJ databases">
        <title>The Genome Sequence of Fonticula alba ATCC 38817.</title>
        <authorList>
            <consortium name="The Broad Institute Genomics Platform"/>
            <person name="Russ C."/>
            <person name="Cuomo C."/>
            <person name="Burger G."/>
            <person name="Gray M.W."/>
            <person name="Holland P.W.H."/>
            <person name="King N."/>
            <person name="Lang F.B.F."/>
            <person name="Roger A.J."/>
            <person name="Ruiz-Trillo I."/>
            <person name="Brown M."/>
            <person name="Walker B."/>
            <person name="Young S."/>
            <person name="Zeng Q."/>
            <person name="Gargeya S."/>
            <person name="Fitzgerald M."/>
            <person name="Haas B."/>
            <person name="Abouelleil A."/>
            <person name="Allen A.W."/>
            <person name="Alvarado L."/>
            <person name="Arachchi H.M."/>
            <person name="Berlin A.M."/>
            <person name="Chapman S.B."/>
            <person name="Gainer-Dewar J."/>
            <person name="Goldberg J."/>
            <person name="Griggs A."/>
            <person name="Gujja S."/>
            <person name="Hansen M."/>
            <person name="Howarth C."/>
            <person name="Imamovic A."/>
            <person name="Ireland A."/>
            <person name="Larimer J."/>
            <person name="McCowan C."/>
            <person name="Murphy C."/>
            <person name="Pearson M."/>
            <person name="Poon T.W."/>
            <person name="Priest M."/>
            <person name="Roberts A."/>
            <person name="Saif S."/>
            <person name="Shea T."/>
            <person name="Sisk P."/>
            <person name="Sykes S."/>
            <person name="Wortman J."/>
            <person name="Nusbaum C."/>
            <person name="Birren B."/>
        </authorList>
    </citation>
    <scope>NUCLEOTIDE SEQUENCE [LARGE SCALE GENOMIC DNA]</scope>
    <source>
        <strain evidence="1">ATCC 38817</strain>
    </source>
</reference>
<name>A0A058Z1P6_FONAL</name>
<dbReference type="AlphaFoldDB" id="A0A058Z1P6"/>
<dbReference type="Proteomes" id="UP000030693">
    <property type="component" value="Unassembled WGS sequence"/>
</dbReference>
<evidence type="ECO:0000313" key="1">
    <source>
        <dbReference type="EMBL" id="KCV68036.1"/>
    </source>
</evidence>
<dbReference type="RefSeq" id="XP_009497603.1">
    <property type="nucleotide sequence ID" value="XM_009499328.1"/>
</dbReference>
<gene>
    <name evidence="1" type="ORF">H696_05504</name>
</gene>
<proteinExistence type="predicted"/>